<sequence>MLFGDPHPNGKLEILYQLVDSNPSYYKEHAKCTENIIQKADPKDFRAAFDTVMNSKENNAIRCISLYTMVQILESKKINDYILQTRNDYLPLYLLDNLNFHSNIETEARFGLGYPMMVNLGYPSVSKFIIYLYNLNPAWPELLSIINDNPPTSHYILIYFSINAPLSITIPAFEGLIKDIRTLPNGFNQALATYKEKFPIEIIAKYIGALQYCFFTCLPLIFIRYHNEIISNKQVFTKALSTSTFIMLLKYGIYTPFDVNFEESVKILTDHFCVVDGEQRGYSNPPLYTEFRVYLNKAREMHPDKYAKFLSEADESVLSAFSFDYDPEVFERVFEKSYCPWVYVVLFHDKIHKSMIPWHRLNEYEPAPDLVTSIKLYNGIDEELMKEFLNKMSVAKFVYLFHDYYDCKSIPDLKNRLLNDPHDYDPFSILYEAIAILGDAVDVSRDISKYVRYGGLESFSKLVKLCNVHLTKDDAMFELNNKYFMNNPVNNSADAVLLIRRMLTDYPELVDEYKEQLKKSYYAPLYLKEFIPSYEFDQLDPTIVVMLANSNGVKSLTDKQVEVLISLSVKDCNHKDHAFKAVSNAVFNLDLSSIQIEKICQTVFGLIEYFIRSDDNYSMEELPERTKFVNDLQIFLKNHPDVKQQITSVIPKSMENVFDYIEIMYKIKI</sequence>
<protein>
    <submittedName>
        <fullName evidence="1">Uncharacterized protein</fullName>
    </submittedName>
</protein>
<organism evidence="1 2">
    <name type="scientific">Tritrichomonas musculus</name>
    <dbReference type="NCBI Taxonomy" id="1915356"/>
    <lineage>
        <taxon>Eukaryota</taxon>
        <taxon>Metamonada</taxon>
        <taxon>Parabasalia</taxon>
        <taxon>Tritrichomonadida</taxon>
        <taxon>Tritrichomonadidae</taxon>
        <taxon>Tritrichomonas</taxon>
    </lineage>
</organism>
<reference evidence="1 2" key="1">
    <citation type="submission" date="2024-04" db="EMBL/GenBank/DDBJ databases">
        <title>Tritrichomonas musculus Genome.</title>
        <authorList>
            <person name="Alves-Ferreira E."/>
            <person name="Grigg M."/>
            <person name="Lorenzi H."/>
            <person name="Galac M."/>
        </authorList>
    </citation>
    <scope>NUCLEOTIDE SEQUENCE [LARGE SCALE GENOMIC DNA]</scope>
    <source>
        <strain evidence="1 2">EAF2021</strain>
    </source>
</reference>
<evidence type="ECO:0000313" key="2">
    <source>
        <dbReference type="Proteomes" id="UP001470230"/>
    </source>
</evidence>
<dbReference type="EMBL" id="JAPFFF010000004">
    <property type="protein sequence ID" value="KAK8892744.1"/>
    <property type="molecule type" value="Genomic_DNA"/>
</dbReference>
<gene>
    <name evidence="1" type="ORF">M9Y10_029985</name>
</gene>
<name>A0ABR2KNV3_9EUKA</name>
<comment type="caution">
    <text evidence="1">The sequence shown here is derived from an EMBL/GenBank/DDBJ whole genome shotgun (WGS) entry which is preliminary data.</text>
</comment>
<keyword evidence="2" id="KW-1185">Reference proteome</keyword>
<proteinExistence type="predicted"/>
<evidence type="ECO:0000313" key="1">
    <source>
        <dbReference type="EMBL" id="KAK8892744.1"/>
    </source>
</evidence>
<accession>A0ABR2KNV3</accession>
<dbReference type="Proteomes" id="UP001470230">
    <property type="component" value="Unassembled WGS sequence"/>
</dbReference>